<dbReference type="EMBL" id="DWXG01000061">
    <property type="protein sequence ID" value="HJB98479.1"/>
    <property type="molecule type" value="Genomic_DNA"/>
</dbReference>
<reference evidence="1" key="2">
    <citation type="submission" date="2021-04" db="EMBL/GenBank/DDBJ databases">
        <authorList>
            <person name="Gilroy R."/>
        </authorList>
    </citation>
    <scope>NUCLEOTIDE SEQUENCE</scope>
    <source>
        <strain evidence="1">CHK185-1770</strain>
    </source>
</reference>
<dbReference type="AlphaFoldDB" id="A0A9D2MW14"/>
<reference evidence="1" key="1">
    <citation type="journal article" date="2021" name="PeerJ">
        <title>Extensive microbial diversity within the chicken gut microbiome revealed by metagenomics and culture.</title>
        <authorList>
            <person name="Gilroy R."/>
            <person name="Ravi A."/>
            <person name="Getino M."/>
            <person name="Pursley I."/>
            <person name="Horton D.L."/>
            <person name="Alikhan N.F."/>
            <person name="Baker D."/>
            <person name="Gharbi K."/>
            <person name="Hall N."/>
            <person name="Watson M."/>
            <person name="Adriaenssens E.M."/>
            <person name="Foster-Nyarko E."/>
            <person name="Jarju S."/>
            <person name="Secka A."/>
            <person name="Antonio M."/>
            <person name="Oren A."/>
            <person name="Chaudhuri R.R."/>
            <person name="La Ragione R."/>
            <person name="Hildebrand F."/>
            <person name="Pallen M.J."/>
        </authorList>
    </citation>
    <scope>NUCLEOTIDE SEQUENCE</scope>
    <source>
        <strain evidence="1">CHK185-1770</strain>
    </source>
</reference>
<name>A0A9D2MW14_9FIRM</name>
<dbReference type="Proteomes" id="UP000826793">
    <property type="component" value="Unassembled WGS sequence"/>
</dbReference>
<organism evidence="1 2">
    <name type="scientific">Candidatus Acutalibacter pullicola</name>
    <dbReference type="NCBI Taxonomy" id="2838417"/>
    <lineage>
        <taxon>Bacteria</taxon>
        <taxon>Bacillati</taxon>
        <taxon>Bacillota</taxon>
        <taxon>Clostridia</taxon>
        <taxon>Eubacteriales</taxon>
        <taxon>Acutalibacteraceae</taxon>
        <taxon>Acutalibacter</taxon>
    </lineage>
</organism>
<evidence type="ECO:0000313" key="1">
    <source>
        <dbReference type="EMBL" id="HJB98479.1"/>
    </source>
</evidence>
<protein>
    <submittedName>
        <fullName evidence="1">Uncharacterized protein</fullName>
    </submittedName>
</protein>
<proteinExistence type="predicted"/>
<accession>A0A9D2MW14</accession>
<evidence type="ECO:0000313" key="2">
    <source>
        <dbReference type="Proteomes" id="UP000826793"/>
    </source>
</evidence>
<sequence>MAATNHSERLGLSLWEQTDCPEWADFLQDNQKLEQLAGGHIANDALHVTAQEKQFLSQRTAIVTYTGTGSGAATVSLPFLPRKLLVSPVGKPGMLPQEDGAWKVLSEIWLAGEETAYGTGGITVEEASLTAQFSQGAFSGEAGLYHALNEAGVTYAVEVEA</sequence>
<comment type="caution">
    <text evidence="1">The sequence shown here is derived from an EMBL/GenBank/DDBJ whole genome shotgun (WGS) entry which is preliminary data.</text>
</comment>
<gene>
    <name evidence="1" type="ORF">H9710_07860</name>
</gene>